<organism evidence="2 3">
    <name type="scientific">Papaver atlanticum</name>
    <dbReference type="NCBI Taxonomy" id="357466"/>
    <lineage>
        <taxon>Eukaryota</taxon>
        <taxon>Viridiplantae</taxon>
        <taxon>Streptophyta</taxon>
        <taxon>Embryophyta</taxon>
        <taxon>Tracheophyta</taxon>
        <taxon>Spermatophyta</taxon>
        <taxon>Magnoliopsida</taxon>
        <taxon>Ranunculales</taxon>
        <taxon>Papaveraceae</taxon>
        <taxon>Papaveroideae</taxon>
        <taxon>Papaver</taxon>
    </lineage>
</organism>
<name>A0AAD4XH77_9MAGN</name>
<feature type="non-terminal residue" evidence="2">
    <location>
        <position position="1"/>
    </location>
</feature>
<dbReference type="EMBL" id="JAJJMB010010276">
    <property type="protein sequence ID" value="KAI3910153.1"/>
    <property type="molecule type" value="Genomic_DNA"/>
</dbReference>
<gene>
    <name evidence="2" type="ORF">MKW98_014538</name>
</gene>
<comment type="caution">
    <text evidence="2">The sequence shown here is derived from an EMBL/GenBank/DDBJ whole genome shotgun (WGS) entry which is preliminary data.</text>
</comment>
<accession>A0AAD4XH77</accession>
<proteinExistence type="predicted"/>
<protein>
    <submittedName>
        <fullName evidence="2">Uncharacterized protein</fullName>
    </submittedName>
</protein>
<sequence>VFNYEHLSCPHALAVVITKKIDVIPLCGDYYSRSRWRSMYAPAINPVLTQERCVVPGNGLIVLPPYRDAPENGRRKRKRYISIGEKADKSRKKKRPCSNYHEPGHYASICTA</sequence>
<evidence type="ECO:0000313" key="2">
    <source>
        <dbReference type="EMBL" id="KAI3910153.1"/>
    </source>
</evidence>
<feature type="region of interest" description="Disordered" evidence="1">
    <location>
        <begin position="66"/>
        <end position="112"/>
    </location>
</feature>
<dbReference type="AlphaFoldDB" id="A0AAD4XH77"/>
<evidence type="ECO:0000256" key="1">
    <source>
        <dbReference type="SAM" id="MobiDB-lite"/>
    </source>
</evidence>
<keyword evidence="3" id="KW-1185">Reference proteome</keyword>
<reference evidence="2" key="1">
    <citation type="submission" date="2022-04" db="EMBL/GenBank/DDBJ databases">
        <title>A functionally conserved STORR gene fusion in Papaver species that diverged 16.8 million years ago.</title>
        <authorList>
            <person name="Catania T."/>
        </authorList>
    </citation>
    <scope>NUCLEOTIDE SEQUENCE</scope>
    <source>
        <strain evidence="2">S-188037</strain>
    </source>
</reference>
<evidence type="ECO:0000313" key="3">
    <source>
        <dbReference type="Proteomes" id="UP001202328"/>
    </source>
</evidence>
<dbReference type="Proteomes" id="UP001202328">
    <property type="component" value="Unassembled WGS sequence"/>
</dbReference>